<dbReference type="InterPro" id="IPR046335">
    <property type="entry name" value="LacI/GalR-like_sensor"/>
</dbReference>
<dbReference type="PRINTS" id="PR00036">
    <property type="entry name" value="HTHLACI"/>
</dbReference>
<dbReference type="GO" id="GO:0000976">
    <property type="term" value="F:transcription cis-regulatory region binding"/>
    <property type="evidence" value="ECO:0007669"/>
    <property type="project" value="TreeGrafter"/>
</dbReference>
<dbReference type="InterPro" id="IPR010982">
    <property type="entry name" value="Lambda_DNA-bd_dom_sf"/>
</dbReference>
<dbReference type="STRING" id="1423775.FD03_GL001599"/>
<dbReference type="Pfam" id="PF13377">
    <property type="entry name" value="Peripla_BP_3"/>
    <property type="match status" value="1"/>
</dbReference>
<evidence type="ECO:0000313" key="6">
    <source>
        <dbReference type="Proteomes" id="UP000051248"/>
    </source>
</evidence>
<evidence type="ECO:0000313" key="5">
    <source>
        <dbReference type="EMBL" id="KRK79234.1"/>
    </source>
</evidence>
<dbReference type="SUPFAM" id="SSF53822">
    <property type="entry name" value="Periplasmic binding protein-like I"/>
    <property type="match status" value="1"/>
</dbReference>
<gene>
    <name evidence="5" type="ORF">FD03_GL001599</name>
</gene>
<dbReference type="Gene3D" id="3.40.50.2300">
    <property type="match status" value="2"/>
</dbReference>
<dbReference type="eggNOG" id="COG1609">
    <property type="taxonomic scope" value="Bacteria"/>
</dbReference>
<dbReference type="Gene3D" id="1.10.260.40">
    <property type="entry name" value="lambda repressor-like DNA-binding domains"/>
    <property type="match status" value="1"/>
</dbReference>
<proteinExistence type="predicted"/>
<dbReference type="CDD" id="cd01392">
    <property type="entry name" value="HTH_LacI"/>
    <property type="match status" value="1"/>
</dbReference>
<sequence>MATIRDIAKRASVSPATVSRVLNNDLTLSVTDDTRERIIKIAEEMNYSKTSKKSQTRIALVQWYSESQEQDDIYYMMIREGIEKQIQKFNFEIIRIFNNDFSTIDGDIDGIIAAGKYSFQQVDHMKKYSDNIIFIDDDQFQNGFDTVLTDFKYGVQRALDFFLDQEIKEIGIIYGEEKSTDGLKTIVDKRFDCYKDYMAQEGLFQEKYCFKGDFSKKSGYEQMKLAIKKLDNLPKAFFISNDPMSAGALRALQEASISVPDDVQIFSFNNTSVAGYVNPELSSISVSTVQMGAAAVQLLYDLLMNKNHVPYKLELATKLIFRESTKKVEKK</sequence>
<dbReference type="PATRIC" id="fig|1423775.4.peg.1630"/>
<dbReference type="SUPFAM" id="SSF47413">
    <property type="entry name" value="lambda repressor-like DNA-binding domains"/>
    <property type="match status" value="1"/>
</dbReference>
<reference evidence="5 6" key="1">
    <citation type="journal article" date="2015" name="Genome Announc.">
        <title>Expanding the biotechnology potential of lactobacilli through comparative genomics of 213 strains and associated genera.</title>
        <authorList>
            <person name="Sun Z."/>
            <person name="Harris H.M."/>
            <person name="McCann A."/>
            <person name="Guo C."/>
            <person name="Argimon S."/>
            <person name="Zhang W."/>
            <person name="Yang X."/>
            <person name="Jeffery I.B."/>
            <person name="Cooney J.C."/>
            <person name="Kagawa T.F."/>
            <person name="Liu W."/>
            <person name="Song Y."/>
            <person name="Salvetti E."/>
            <person name="Wrobel A."/>
            <person name="Rasinkangas P."/>
            <person name="Parkhill J."/>
            <person name="Rea M.C."/>
            <person name="O'Sullivan O."/>
            <person name="Ritari J."/>
            <person name="Douillard F.P."/>
            <person name="Paul Ross R."/>
            <person name="Yang R."/>
            <person name="Briner A.E."/>
            <person name="Felis G.E."/>
            <person name="de Vos W.M."/>
            <person name="Barrangou R."/>
            <person name="Klaenhammer T.R."/>
            <person name="Caufield P.W."/>
            <person name="Cui Y."/>
            <person name="Zhang H."/>
            <person name="O'Toole P.W."/>
        </authorList>
    </citation>
    <scope>NUCLEOTIDE SEQUENCE [LARGE SCALE GENOMIC DNA]</scope>
    <source>
        <strain evidence="5 6">DSM 19682</strain>
    </source>
</reference>
<dbReference type="SMART" id="SM00354">
    <property type="entry name" value="HTH_LACI"/>
    <property type="match status" value="1"/>
</dbReference>
<feature type="domain" description="HTH lacI-type" evidence="4">
    <location>
        <begin position="2"/>
        <end position="62"/>
    </location>
</feature>
<name>A0A0R1KGY3_9LACO</name>
<dbReference type="GO" id="GO:0003700">
    <property type="term" value="F:DNA-binding transcription factor activity"/>
    <property type="evidence" value="ECO:0007669"/>
    <property type="project" value="TreeGrafter"/>
</dbReference>
<evidence type="ECO:0000259" key="4">
    <source>
        <dbReference type="PROSITE" id="PS50932"/>
    </source>
</evidence>
<evidence type="ECO:0000256" key="2">
    <source>
        <dbReference type="ARBA" id="ARBA00023125"/>
    </source>
</evidence>
<evidence type="ECO:0000256" key="3">
    <source>
        <dbReference type="ARBA" id="ARBA00023163"/>
    </source>
</evidence>
<dbReference type="InterPro" id="IPR028082">
    <property type="entry name" value="Peripla_BP_I"/>
</dbReference>
<comment type="caution">
    <text evidence="5">The sequence shown here is derived from an EMBL/GenBank/DDBJ whole genome shotgun (WGS) entry which is preliminary data.</text>
</comment>
<dbReference type="PROSITE" id="PS00356">
    <property type="entry name" value="HTH_LACI_1"/>
    <property type="match status" value="1"/>
</dbReference>
<dbReference type="PROSITE" id="PS50932">
    <property type="entry name" value="HTH_LACI_2"/>
    <property type="match status" value="1"/>
</dbReference>
<accession>A0A0R1KGY3</accession>
<dbReference type="RefSeq" id="WP_025023134.1">
    <property type="nucleotide sequence ID" value="NZ_AZDZ01000019.1"/>
</dbReference>
<dbReference type="CDD" id="cd01544">
    <property type="entry name" value="PBP1_GalR"/>
    <property type="match status" value="1"/>
</dbReference>
<dbReference type="OrthoDB" id="43195at2"/>
<keyword evidence="3" id="KW-0804">Transcription</keyword>
<keyword evidence="2" id="KW-0238">DNA-binding</keyword>
<dbReference type="PANTHER" id="PTHR30146">
    <property type="entry name" value="LACI-RELATED TRANSCRIPTIONAL REPRESSOR"/>
    <property type="match status" value="1"/>
</dbReference>
<dbReference type="Pfam" id="PF00356">
    <property type="entry name" value="LacI"/>
    <property type="match status" value="1"/>
</dbReference>
<dbReference type="AlphaFoldDB" id="A0A0R1KGY3"/>
<organism evidence="5 6">
    <name type="scientific">Companilactobacillus nodensis DSM 19682 = JCM 14932 = NBRC 107160</name>
    <dbReference type="NCBI Taxonomy" id="1423775"/>
    <lineage>
        <taxon>Bacteria</taxon>
        <taxon>Bacillati</taxon>
        <taxon>Bacillota</taxon>
        <taxon>Bacilli</taxon>
        <taxon>Lactobacillales</taxon>
        <taxon>Lactobacillaceae</taxon>
        <taxon>Companilactobacillus</taxon>
    </lineage>
</organism>
<protein>
    <submittedName>
        <fullName evidence="5">LacI family transcription regulator</fullName>
    </submittedName>
</protein>
<dbReference type="InterPro" id="IPR000843">
    <property type="entry name" value="HTH_LacI"/>
</dbReference>
<dbReference type="Proteomes" id="UP000051248">
    <property type="component" value="Unassembled WGS sequence"/>
</dbReference>
<keyword evidence="1" id="KW-0805">Transcription regulation</keyword>
<dbReference type="PANTHER" id="PTHR30146:SF149">
    <property type="entry name" value="HTH-TYPE TRANSCRIPTIONAL REGULATOR EBGR"/>
    <property type="match status" value="1"/>
</dbReference>
<evidence type="ECO:0000256" key="1">
    <source>
        <dbReference type="ARBA" id="ARBA00023015"/>
    </source>
</evidence>
<dbReference type="EMBL" id="AZDZ01000019">
    <property type="protein sequence ID" value="KRK79234.1"/>
    <property type="molecule type" value="Genomic_DNA"/>
</dbReference>
<keyword evidence="6" id="KW-1185">Reference proteome</keyword>